<feature type="region of interest" description="Disordered" evidence="13">
    <location>
        <begin position="1442"/>
        <end position="1477"/>
    </location>
</feature>
<dbReference type="EMBL" id="CALNXJ010000007">
    <property type="protein sequence ID" value="CAH3043697.1"/>
    <property type="molecule type" value="Genomic_DNA"/>
</dbReference>
<feature type="compositionally biased region" description="Polar residues" evidence="13">
    <location>
        <begin position="879"/>
        <end position="908"/>
    </location>
</feature>
<dbReference type="GO" id="GO:0005126">
    <property type="term" value="F:cytokine receptor binding"/>
    <property type="evidence" value="ECO:0007669"/>
    <property type="project" value="TreeGrafter"/>
</dbReference>
<keyword evidence="7 12" id="KW-0067">ATP-binding</keyword>
<keyword evidence="9" id="KW-0829">Tyrosine-protein kinase</keyword>
<dbReference type="InterPro" id="IPR041155">
    <property type="entry name" value="FERM_F1"/>
</dbReference>
<evidence type="ECO:0000256" key="12">
    <source>
        <dbReference type="PROSITE-ProRule" id="PRU10141"/>
    </source>
</evidence>
<comment type="caution">
    <text evidence="17">The sequence shown here is derived from an EMBL/GenBank/DDBJ whole genome shotgun (WGS) entry which is preliminary data.</text>
</comment>
<feature type="domain" description="SH2" evidence="14">
    <location>
        <begin position="351"/>
        <end position="453"/>
    </location>
</feature>
<dbReference type="GO" id="GO:0030154">
    <property type="term" value="P:cell differentiation"/>
    <property type="evidence" value="ECO:0007669"/>
    <property type="project" value="TreeGrafter"/>
</dbReference>
<evidence type="ECO:0000256" key="7">
    <source>
        <dbReference type="ARBA" id="ARBA00022840"/>
    </source>
</evidence>
<gene>
    <name evidence="17" type="ORF">PMEA_00031683</name>
</gene>
<keyword evidence="6" id="KW-0418">Kinase</keyword>
<dbReference type="InterPro" id="IPR051286">
    <property type="entry name" value="JAK"/>
</dbReference>
<evidence type="ECO:0000256" key="1">
    <source>
        <dbReference type="ARBA" id="ARBA00011903"/>
    </source>
</evidence>
<dbReference type="SMART" id="SM00252">
    <property type="entry name" value="SH2"/>
    <property type="match status" value="1"/>
</dbReference>
<dbReference type="GO" id="GO:0071944">
    <property type="term" value="C:cell periphery"/>
    <property type="evidence" value="ECO:0007669"/>
    <property type="project" value="UniProtKB-ARBA"/>
</dbReference>
<protein>
    <recommendedName>
        <fullName evidence="1">non-specific protein-tyrosine kinase</fullName>
        <ecNumber evidence="1">2.7.10.2</ecNumber>
    </recommendedName>
</protein>
<dbReference type="PROSITE" id="PS50001">
    <property type="entry name" value="SH2"/>
    <property type="match status" value="1"/>
</dbReference>
<dbReference type="PROSITE" id="PS50057">
    <property type="entry name" value="FERM_3"/>
    <property type="match status" value="1"/>
</dbReference>
<dbReference type="SMART" id="SM00295">
    <property type="entry name" value="B41"/>
    <property type="match status" value="1"/>
</dbReference>
<dbReference type="InterPro" id="IPR001245">
    <property type="entry name" value="Ser-Thr/Tyr_kinase_cat_dom"/>
</dbReference>
<dbReference type="Pfam" id="PF00017">
    <property type="entry name" value="SH2"/>
    <property type="match status" value="1"/>
</dbReference>
<feature type="region of interest" description="Disordered" evidence="13">
    <location>
        <begin position="879"/>
        <end position="913"/>
    </location>
</feature>
<dbReference type="Pfam" id="PF18379">
    <property type="entry name" value="FERM_F1"/>
    <property type="match status" value="1"/>
</dbReference>
<feature type="binding site" evidence="12">
    <location>
        <position position="1583"/>
    </location>
    <ligand>
        <name>ATP</name>
        <dbReference type="ChEBI" id="CHEBI:30616"/>
    </ligand>
</feature>
<dbReference type="GO" id="GO:0004715">
    <property type="term" value="F:non-membrane spanning protein tyrosine kinase activity"/>
    <property type="evidence" value="ECO:0007669"/>
    <property type="project" value="UniProtKB-EC"/>
</dbReference>
<dbReference type="PROSITE" id="PS00107">
    <property type="entry name" value="PROTEIN_KINASE_ATP"/>
    <property type="match status" value="1"/>
</dbReference>
<dbReference type="PANTHER" id="PTHR45807:SF7">
    <property type="entry name" value="TYROSINE-PROTEIN KINASE HOPSCOTCH"/>
    <property type="match status" value="1"/>
</dbReference>
<evidence type="ECO:0000256" key="6">
    <source>
        <dbReference type="ARBA" id="ARBA00022777"/>
    </source>
</evidence>
<dbReference type="PANTHER" id="PTHR45807">
    <property type="entry name" value="TYROSINE-PROTEIN KINASE HOPSCOTCH"/>
    <property type="match status" value="1"/>
</dbReference>
<keyword evidence="3" id="KW-0808">Transferase</keyword>
<dbReference type="InterPro" id="IPR017441">
    <property type="entry name" value="Protein_kinase_ATP_BS"/>
</dbReference>
<dbReference type="SUPFAM" id="SSF56112">
    <property type="entry name" value="Protein kinase-like (PK-like)"/>
    <property type="match status" value="2"/>
</dbReference>
<evidence type="ECO:0000259" key="15">
    <source>
        <dbReference type="PROSITE" id="PS50011"/>
    </source>
</evidence>
<dbReference type="Gene3D" id="1.10.510.10">
    <property type="entry name" value="Transferase(Phosphotransferase) domain 1"/>
    <property type="match status" value="2"/>
</dbReference>
<evidence type="ECO:0000259" key="14">
    <source>
        <dbReference type="PROSITE" id="PS50001"/>
    </source>
</evidence>
<evidence type="ECO:0000256" key="9">
    <source>
        <dbReference type="ARBA" id="ARBA00023137"/>
    </source>
</evidence>
<feature type="compositionally biased region" description="Polar residues" evidence="13">
    <location>
        <begin position="1060"/>
        <end position="1069"/>
    </location>
</feature>
<evidence type="ECO:0000256" key="8">
    <source>
        <dbReference type="ARBA" id="ARBA00022999"/>
    </source>
</evidence>
<dbReference type="InterPro" id="IPR000299">
    <property type="entry name" value="FERM_domain"/>
</dbReference>
<keyword evidence="2" id="KW-0597">Phosphoprotein</keyword>
<organism evidence="17 18">
    <name type="scientific">Pocillopora meandrina</name>
    <dbReference type="NCBI Taxonomy" id="46732"/>
    <lineage>
        <taxon>Eukaryota</taxon>
        <taxon>Metazoa</taxon>
        <taxon>Cnidaria</taxon>
        <taxon>Anthozoa</taxon>
        <taxon>Hexacorallia</taxon>
        <taxon>Scleractinia</taxon>
        <taxon>Astrocoeniina</taxon>
        <taxon>Pocilloporidae</taxon>
        <taxon>Pocillopora</taxon>
    </lineage>
</organism>
<dbReference type="InterPro" id="IPR020635">
    <property type="entry name" value="Tyr_kinase_cat_dom"/>
</dbReference>
<comment type="catalytic activity">
    <reaction evidence="10">
        <text>L-tyrosyl-[protein] + ATP = O-phospho-L-tyrosyl-[protein] + ADP + H(+)</text>
        <dbReference type="Rhea" id="RHEA:10596"/>
        <dbReference type="Rhea" id="RHEA-COMP:10136"/>
        <dbReference type="Rhea" id="RHEA-COMP:20101"/>
        <dbReference type="ChEBI" id="CHEBI:15378"/>
        <dbReference type="ChEBI" id="CHEBI:30616"/>
        <dbReference type="ChEBI" id="CHEBI:46858"/>
        <dbReference type="ChEBI" id="CHEBI:61978"/>
        <dbReference type="ChEBI" id="CHEBI:456216"/>
        <dbReference type="EC" id="2.7.10.2"/>
    </reaction>
</comment>
<feature type="compositionally biased region" description="Basic and acidic residues" evidence="13">
    <location>
        <begin position="1442"/>
        <end position="1457"/>
    </location>
</feature>
<dbReference type="PRINTS" id="PR00109">
    <property type="entry name" value="TYRKINASE"/>
</dbReference>
<proteinExistence type="predicted"/>
<dbReference type="GO" id="GO:0005524">
    <property type="term" value="F:ATP binding"/>
    <property type="evidence" value="ECO:0007669"/>
    <property type="project" value="UniProtKB-UniRule"/>
</dbReference>
<dbReference type="InterPro" id="IPR011009">
    <property type="entry name" value="Kinase-like_dom_sf"/>
</dbReference>
<feature type="domain" description="FERM" evidence="16">
    <location>
        <begin position="33"/>
        <end position="337"/>
    </location>
</feature>
<sequence>MGVNGGPEVWRRVREACTRRTWPWSRSTSLREGKGTVIFASSHEDLTFLYRPNLSVRDVCTEAAQILKISPVALDFFTLVSVDSRHFLNPNKVLNEAECTSQVYSFRLCIKACHGLELRDIDKKAFEYYFHQCRRDFLSGAIGRFDNPKDFAVLVIYEIIYRARQPKSPVHPKVVIEHPVRYRIKSLLRRGIFEEYSLNETQSFLKENLDNYESLRETQLKIQYISTLEKAEDFFVHKLSFEKIYQNENGSSHRKFEVHISAFGIKKKRKDIENSNPEPIVEKFYDVTEIQFDHMTNLFKIFRRDDHPEILKASSTNDAYSLITLIEGYYRLMVNQYKLLLQGSKNLSAAILHGPITRDRASNLLLRGTAEGGTKDGFFLLRKSREAYDSYILSVCVAEKVRHFVIKFIAETGMYCYESDSSKGFSDLMGLVEHYKLSADGLPVCLEQMLPPNCEGFAALLDRQVFTPAVPEVRLLDSSYQLQDLNLDEETYLLSGEFGEVKKGYWERGDEHFQVVSRALIKPLGKNKIFSFKEFMTKFTELKNTYLTMFYGIQETERALIFVFEWVPEGPLDQYVKNESSKEENGMTISRLVSYLMQIAEGMMFLHSKDCVHGRLCAHNVLVVDSECVKLSDFYLIQLQKNGHSFYHGSQSGRSYCWWSPQALLDKKFTKESDIWSFGVTVWELFTMKKPYHCSFTDHVLPYEEVFKMFVVENTFKPLVTFPNCPASVANLIERCFAPKPEDRMCFRDLVTELRSPQLISDDDASQILLLPLDFTEVEDWEILPSSENELELQAMQTDSQVSNVDYSCLPGTDDGEDYNTTLPGISLISSISLFDNAISRKKSLSKTFSFPCLTSENDYESSLPSRGLENLDVMRQRSGTGISSCPPSLQTSNEGSLERTGQQMEPTETQEEARYVPAPLAALPRTNQQTVLVFRNGTEDLTEAQSEETSSSDNCSNDDDTAGAEALAMQSLGKHLIMSDLDEHLHSSAVDTEFEMFSVIPDGDVDQGDEEDVEQLSEFGSSMYISLEKATKDSSVTKVVQPTCHTEEQHGKSRAGSYVTLTNGTRGSEPQDKPKGSAFLQLASTGHGENGVSSSLVQATPLPSPIVNIAATSGMTQTTEHQNVKEMVDSPYQSHSTAKQSQQQKFTNELVAQFSSSNDLPEGIEHSDDEDSGLITTSCTSPDEFLASFTSNCVTKETESFSLELLSEIDNYSLEEGFSPLITDLQEESGINSADFCGNAELSLGKCFRDDTLGLYANNIPDQSCEDKDNIPLDSQFYEDTELEGRESFSCVMAYNQEEDENKQEDRTRTLTKRGISGHGLEFPALADPLAPVTESACFHLPEMMETNSEEESEDEDAENTENEDTSLHPGLFENTILMFDRAQEHLEMKEFTLNNLSKEQDKPSEHLDFKEDHFVGQIDETGIEDTCSLSDDQEARGGFEENVSESHDYKKESDLKGGISRHHDRKVEGQQGRPVNPSYKFFADELQEPLDSFSHSSSSDGIWPSRSNMGFRRSTIGSTSSCTEEPPTLDLSKIPDQLLIPSEDLNLQDILGRGQFGEVRKASIVSSNQMGTPKRDEVAVKVLKDKASLKDSTDFIKEVETMVLLASKQDCKYIIKLRGVSKDEKGKLMLVTELAPLGALVQYLPKNKEILQTPQLLEFCLQICKGMNYLETQKLLHRDLAARNILVMREDLVKISDFGLSRLEEYYKLQESSKVPIKWYALESLLEKRFTTKSDVWSFGVTMWEIFSFGEKPYKDVENHKLSDFLESGNRLPCPPKCPPKVYKVMLNCWIKHTGKRPSFFLLETTFFEELQKDYPLSG</sequence>
<dbReference type="SUPFAM" id="SSF55550">
    <property type="entry name" value="SH2 domain"/>
    <property type="match status" value="1"/>
</dbReference>
<feature type="region of interest" description="Disordered" evidence="13">
    <location>
        <begin position="1045"/>
        <end position="1077"/>
    </location>
</feature>
<dbReference type="InterPro" id="IPR008266">
    <property type="entry name" value="Tyr_kinase_AS"/>
</dbReference>
<evidence type="ECO:0000256" key="2">
    <source>
        <dbReference type="ARBA" id="ARBA00022553"/>
    </source>
</evidence>
<keyword evidence="4" id="KW-0677">Repeat</keyword>
<dbReference type="InterPro" id="IPR000980">
    <property type="entry name" value="SH2"/>
</dbReference>
<dbReference type="PROSITE" id="PS50011">
    <property type="entry name" value="PROTEIN_KINASE_DOM"/>
    <property type="match status" value="2"/>
</dbReference>
<dbReference type="GO" id="GO:0007259">
    <property type="term" value="P:cell surface receptor signaling pathway via JAK-STAT"/>
    <property type="evidence" value="ECO:0007669"/>
    <property type="project" value="TreeGrafter"/>
</dbReference>
<dbReference type="PROSITE" id="PS00109">
    <property type="entry name" value="PROTEIN_KINASE_TYR"/>
    <property type="match status" value="1"/>
</dbReference>
<evidence type="ECO:0000256" key="5">
    <source>
        <dbReference type="ARBA" id="ARBA00022741"/>
    </source>
</evidence>
<keyword evidence="5 12" id="KW-0547">Nucleotide-binding</keyword>
<keyword evidence="8 11" id="KW-0727">SH2 domain</keyword>
<evidence type="ECO:0000256" key="10">
    <source>
        <dbReference type="ARBA" id="ARBA00051245"/>
    </source>
</evidence>
<dbReference type="InterPro" id="IPR019749">
    <property type="entry name" value="Band_41_domain"/>
</dbReference>
<evidence type="ECO:0000259" key="16">
    <source>
        <dbReference type="PROSITE" id="PS50057"/>
    </source>
</evidence>
<dbReference type="CDD" id="cd00192">
    <property type="entry name" value="PTKc"/>
    <property type="match status" value="1"/>
</dbReference>
<reference evidence="17 18" key="1">
    <citation type="submission" date="2022-05" db="EMBL/GenBank/DDBJ databases">
        <authorList>
            <consortium name="Genoscope - CEA"/>
            <person name="William W."/>
        </authorList>
    </citation>
    <scope>NUCLEOTIDE SEQUENCE [LARGE SCALE GENOMIC DNA]</scope>
</reference>
<dbReference type="EC" id="2.7.10.2" evidence="1"/>
<dbReference type="InterPro" id="IPR036860">
    <property type="entry name" value="SH2_dom_sf"/>
</dbReference>
<accession>A0AAU9W4D5</accession>
<dbReference type="Gene3D" id="3.30.505.10">
    <property type="entry name" value="SH2 domain"/>
    <property type="match status" value="1"/>
</dbReference>
<dbReference type="InterPro" id="IPR000719">
    <property type="entry name" value="Prot_kinase_dom"/>
</dbReference>
<dbReference type="GO" id="GO:0005829">
    <property type="term" value="C:cytosol"/>
    <property type="evidence" value="ECO:0007669"/>
    <property type="project" value="TreeGrafter"/>
</dbReference>
<evidence type="ECO:0000256" key="13">
    <source>
        <dbReference type="SAM" id="MobiDB-lite"/>
    </source>
</evidence>
<dbReference type="GO" id="GO:0019221">
    <property type="term" value="P:cytokine-mediated signaling pathway"/>
    <property type="evidence" value="ECO:0007669"/>
    <property type="project" value="TreeGrafter"/>
</dbReference>
<dbReference type="Pfam" id="PF07714">
    <property type="entry name" value="PK_Tyr_Ser-Thr"/>
    <property type="match status" value="2"/>
</dbReference>
<feature type="region of interest" description="Disordered" evidence="13">
    <location>
        <begin position="942"/>
        <end position="962"/>
    </location>
</feature>
<evidence type="ECO:0000256" key="3">
    <source>
        <dbReference type="ARBA" id="ARBA00022679"/>
    </source>
</evidence>
<feature type="domain" description="Protein kinase" evidence="15">
    <location>
        <begin position="487"/>
        <end position="759"/>
    </location>
</feature>
<dbReference type="SMART" id="SM00219">
    <property type="entry name" value="TyrKc"/>
    <property type="match status" value="2"/>
</dbReference>
<evidence type="ECO:0000256" key="11">
    <source>
        <dbReference type="PROSITE-ProRule" id="PRU00191"/>
    </source>
</evidence>
<evidence type="ECO:0000256" key="4">
    <source>
        <dbReference type="ARBA" id="ARBA00022737"/>
    </source>
</evidence>
<feature type="compositionally biased region" description="Acidic residues" evidence="13">
    <location>
        <begin position="1349"/>
        <end position="1366"/>
    </location>
</feature>
<evidence type="ECO:0000313" key="17">
    <source>
        <dbReference type="EMBL" id="CAH3043697.1"/>
    </source>
</evidence>
<dbReference type="GO" id="GO:0035556">
    <property type="term" value="P:intracellular signal transduction"/>
    <property type="evidence" value="ECO:0007669"/>
    <property type="project" value="TreeGrafter"/>
</dbReference>
<name>A0AAU9W4D5_9CNID</name>
<feature type="region of interest" description="Disordered" evidence="13">
    <location>
        <begin position="1347"/>
        <end position="1370"/>
    </location>
</feature>
<evidence type="ECO:0000313" key="18">
    <source>
        <dbReference type="Proteomes" id="UP001159428"/>
    </source>
</evidence>
<feature type="domain" description="Protein kinase" evidence="15">
    <location>
        <begin position="1547"/>
        <end position="1810"/>
    </location>
</feature>
<dbReference type="Proteomes" id="UP001159428">
    <property type="component" value="Unassembled WGS sequence"/>
</dbReference>
<keyword evidence="18" id="KW-1185">Reference proteome</keyword>
<dbReference type="FunFam" id="1.10.510.10:FF:000027">
    <property type="entry name" value="Receptor protein-tyrosine kinase"/>
    <property type="match status" value="1"/>
</dbReference>